<protein>
    <recommendedName>
        <fullName evidence="1">LPS-assembly protein LptD</fullName>
    </recommendedName>
</protein>
<keyword evidence="4" id="KW-1185">Reference proteome</keyword>
<comment type="caution">
    <text evidence="1">Lacks conserved residue(s) required for the propagation of feature annotation.</text>
</comment>
<organism evidence="3 4">
    <name type="scientific">Poseidonocella pacifica</name>
    <dbReference type="NCBI Taxonomy" id="871651"/>
    <lineage>
        <taxon>Bacteria</taxon>
        <taxon>Pseudomonadati</taxon>
        <taxon>Pseudomonadota</taxon>
        <taxon>Alphaproteobacteria</taxon>
        <taxon>Rhodobacterales</taxon>
        <taxon>Roseobacteraceae</taxon>
        <taxon>Poseidonocella</taxon>
    </lineage>
</organism>
<dbReference type="RefSeq" id="WP_092060181.1">
    <property type="nucleotide sequence ID" value="NZ_FOJU01000001.1"/>
</dbReference>
<dbReference type="AlphaFoldDB" id="A0A1I0VAN7"/>
<evidence type="ECO:0000259" key="2">
    <source>
        <dbReference type="Pfam" id="PF04453"/>
    </source>
</evidence>
<keyword evidence="1" id="KW-0472">Membrane</keyword>
<dbReference type="GO" id="GO:0015920">
    <property type="term" value="P:lipopolysaccharide transport"/>
    <property type="evidence" value="ECO:0007669"/>
    <property type="project" value="InterPro"/>
</dbReference>
<dbReference type="InterPro" id="IPR007543">
    <property type="entry name" value="LptD_C"/>
</dbReference>
<proteinExistence type="inferred from homology"/>
<accession>A0A1I0VAN7</accession>
<gene>
    <name evidence="1" type="primary">lptD</name>
    <name evidence="3" type="ORF">SAMN05421688_0457</name>
</gene>
<dbReference type="InterPro" id="IPR020889">
    <property type="entry name" value="LipoPS_assembly_LptD"/>
</dbReference>
<dbReference type="GO" id="GO:0043165">
    <property type="term" value="P:Gram-negative-bacterium-type cell outer membrane assembly"/>
    <property type="evidence" value="ECO:0007669"/>
    <property type="project" value="UniProtKB-UniRule"/>
</dbReference>
<dbReference type="HAMAP" id="MF_01411">
    <property type="entry name" value="LPS_assembly_LptD"/>
    <property type="match status" value="1"/>
</dbReference>
<feature type="signal peptide" evidence="1">
    <location>
        <begin position="1"/>
        <end position="18"/>
    </location>
</feature>
<evidence type="ECO:0000313" key="4">
    <source>
        <dbReference type="Proteomes" id="UP000198796"/>
    </source>
</evidence>
<feature type="chain" id="PRO_5011801259" description="LPS-assembly protein LptD" evidence="1">
    <location>
        <begin position="19"/>
        <end position="701"/>
    </location>
</feature>
<dbReference type="STRING" id="871651.SAMN05421688_0457"/>
<name>A0A1I0VAN7_9RHOB</name>
<keyword evidence="1" id="KW-0732">Signal</keyword>
<feature type="domain" description="LptD C-terminal" evidence="2">
    <location>
        <begin position="265"/>
        <end position="626"/>
    </location>
</feature>
<comment type="subunit">
    <text evidence="1">Component of the lipopolysaccharide transport and assembly complex.</text>
</comment>
<keyword evidence="1" id="KW-0998">Cell outer membrane</keyword>
<dbReference type="GO" id="GO:0009279">
    <property type="term" value="C:cell outer membrane"/>
    <property type="evidence" value="ECO:0007669"/>
    <property type="project" value="UniProtKB-SubCell"/>
</dbReference>
<dbReference type="Proteomes" id="UP000198796">
    <property type="component" value="Unassembled WGS sequence"/>
</dbReference>
<dbReference type="PANTHER" id="PTHR30189:SF1">
    <property type="entry name" value="LPS-ASSEMBLY PROTEIN LPTD"/>
    <property type="match status" value="1"/>
</dbReference>
<comment type="function">
    <text evidence="1">Involved in the assembly of lipopolysaccharide (LPS) at the surface of the outer membrane.</text>
</comment>
<dbReference type="PANTHER" id="PTHR30189">
    <property type="entry name" value="LPS-ASSEMBLY PROTEIN"/>
    <property type="match status" value="1"/>
</dbReference>
<comment type="subcellular location">
    <subcellularLocation>
        <location evidence="1">Cell outer membrane</location>
    </subcellularLocation>
</comment>
<evidence type="ECO:0000256" key="1">
    <source>
        <dbReference type="HAMAP-Rule" id="MF_01411"/>
    </source>
</evidence>
<reference evidence="3 4" key="1">
    <citation type="submission" date="2016-10" db="EMBL/GenBank/DDBJ databases">
        <authorList>
            <person name="de Groot N.N."/>
        </authorList>
    </citation>
    <scope>NUCLEOTIDE SEQUENCE [LARGE SCALE GENOMIC DNA]</scope>
    <source>
        <strain evidence="3 4">DSM 29316</strain>
    </source>
</reference>
<sequence length="701" mass="78417" precursor="true">MKRLLAALMALLPCTSLAQEAALLIADSVRIEGEDQLIAEGNVEVFQGDTRLTASAITFDDQANRLSITGPVRIEDGEDMLLLADGAELDRDLQDGILRGARLVLDQQLQLAAVQLDRAGGRYTQLAKVAASSCQICNGGPPIWQIRASRVIHDELERQVYFENAQFRVLNVPVLWLPRLRFPDPTLERASGFLVPSVRSNSEVGTGLKLPYFLRLGDHADITLTPFVTRETRTLEWRYRQAFTRGWISLEGALSDDDIKPDEWRGYLFGSGFFYLNRGYTLDFDVEATTDDTYLLDYGYSSKDRLDSEVEISRTQADEYFGAGIIHYQTLRDDEANSTQPTIIGDIIYDRRIAPTRIGGILRFGMSAHSHYRYSDTDIVGRDVSRANAELDWQRRWTGPAGLRFGLLTRLNVDWFNIQQDSESDPNAFTYQPAIAAELRWPLARQGATGVTHLLEPVVLLAWSETLGTTIPNEESTRIEFDEGNLFALSRYPAPDRRDEGLRASAGLTWSRTDATSGLTSKLGFGRLYRESSVDSFSISSGLAGRQSDWLIGGQVLSENGLAFTTRTLFDDGFDVTKSESRLGWDGDRLTLAATHVLLPRDDDEDRDEAISEVSLEGGYDLSRHWTASVDWRYDVSSASTARAGGELTYENECIAMTLSASRRYTSTDELDPSTEFDFLIELRGFGGRRSETDRSRSCTY</sequence>
<comment type="similarity">
    <text evidence="1">Belongs to the LptD family.</text>
</comment>
<dbReference type="InterPro" id="IPR050218">
    <property type="entry name" value="LptD"/>
</dbReference>
<dbReference type="Pfam" id="PF04453">
    <property type="entry name" value="LptD"/>
    <property type="match status" value="1"/>
</dbReference>
<dbReference type="EMBL" id="FOJU01000001">
    <property type="protein sequence ID" value="SFA73302.1"/>
    <property type="molecule type" value="Genomic_DNA"/>
</dbReference>
<dbReference type="OrthoDB" id="9760225at2"/>
<evidence type="ECO:0000313" key="3">
    <source>
        <dbReference type="EMBL" id="SFA73302.1"/>
    </source>
</evidence>
<dbReference type="GO" id="GO:1990351">
    <property type="term" value="C:transporter complex"/>
    <property type="evidence" value="ECO:0007669"/>
    <property type="project" value="TreeGrafter"/>
</dbReference>